<reference evidence="2" key="1">
    <citation type="submission" date="2020-05" db="EMBL/GenBank/DDBJ databases">
        <authorList>
            <person name="Chiriac C."/>
            <person name="Salcher M."/>
            <person name="Ghai R."/>
            <person name="Kavagutti S V."/>
        </authorList>
    </citation>
    <scope>NUCLEOTIDE SEQUENCE</scope>
</reference>
<sequence length="231" mass="25823">MNIGVHDRLEAQRADERRVGHSEHVPDPGGGDLVKVGVQLRGVDRGVRKGEVVLHAHQLELLDAEVDVEARIGKIALSRRRLLRERALVEEVVRRRGRGLEVQPFHGTDAPVGVVRQQHGCHRSAVPLEPRTVLPHRPTASVGRILADGLDHLDEAVELGVSTRRARWSLALIALEVPLRPRRQEAGVLRAVHPTRHTPVIAAVARVYRAARNRTKRRSEDHEDREEEHGS</sequence>
<protein>
    <submittedName>
        <fullName evidence="2">Unannotated protein</fullName>
    </submittedName>
</protein>
<name>A0A6J7QKW3_9ZZZZ</name>
<organism evidence="2">
    <name type="scientific">freshwater metagenome</name>
    <dbReference type="NCBI Taxonomy" id="449393"/>
    <lineage>
        <taxon>unclassified sequences</taxon>
        <taxon>metagenomes</taxon>
        <taxon>ecological metagenomes</taxon>
    </lineage>
</organism>
<gene>
    <name evidence="2" type="ORF">UFOPK3967_02607</name>
</gene>
<accession>A0A6J7QKW3</accession>
<evidence type="ECO:0000313" key="2">
    <source>
        <dbReference type="EMBL" id="CAB5018297.1"/>
    </source>
</evidence>
<feature type="compositionally biased region" description="Basic and acidic residues" evidence="1">
    <location>
        <begin position="218"/>
        <end position="231"/>
    </location>
</feature>
<feature type="region of interest" description="Disordered" evidence="1">
    <location>
        <begin position="212"/>
        <end position="231"/>
    </location>
</feature>
<feature type="region of interest" description="Disordered" evidence="1">
    <location>
        <begin position="1"/>
        <end position="33"/>
    </location>
</feature>
<dbReference type="EMBL" id="CAFBOS010000212">
    <property type="protein sequence ID" value="CAB5018297.1"/>
    <property type="molecule type" value="Genomic_DNA"/>
</dbReference>
<proteinExistence type="predicted"/>
<feature type="compositionally biased region" description="Basic and acidic residues" evidence="1">
    <location>
        <begin position="1"/>
        <end position="26"/>
    </location>
</feature>
<dbReference type="AlphaFoldDB" id="A0A6J7QKW3"/>
<evidence type="ECO:0000256" key="1">
    <source>
        <dbReference type="SAM" id="MobiDB-lite"/>
    </source>
</evidence>